<keyword evidence="3" id="KW-1185">Reference proteome</keyword>
<evidence type="ECO:0000313" key="2">
    <source>
        <dbReference type="EMBL" id="KAH7307706.1"/>
    </source>
</evidence>
<feature type="transmembrane region" description="Helical" evidence="1">
    <location>
        <begin position="206"/>
        <end position="223"/>
    </location>
</feature>
<gene>
    <name evidence="2" type="ORF">KP509_22G072900</name>
</gene>
<keyword evidence="1" id="KW-0472">Membrane</keyword>
<dbReference type="InterPro" id="IPR021919">
    <property type="entry name" value="CCB1"/>
</dbReference>
<organism evidence="2 3">
    <name type="scientific">Ceratopteris richardii</name>
    <name type="common">Triangle waterfern</name>
    <dbReference type="NCBI Taxonomy" id="49495"/>
    <lineage>
        <taxon>Eukaryota</taxon>
        <taxon>Viridiplantae</taxon>
        <taxon>Streptophyta</taxon>
        <taxon>Embryophyta</taxon>
        <taxon>Tracheophyta</taxon>
        <taxon>Polypodiopsida</taxon>
        <taxon>Polypodiidae</taxon>
        <taxon>Polypodiales</taxon>
        <taxon>Pteridineae</taxon>
        <taxon>Pteridaceae</taxon>
        <taxon>Parkerioideae</taxon>
        <taxon>Ceratopteris</taxon>
    </lineage>
</organism>
<dbReference type="PANTHER" id="PTHR35302">
    <property type="match status" value="1"/>
</dbReference>
<dbReference type="PANTHER" id="PTHR35302:SF1">
    <property type="entry name" value="PROTEIN COFACTOR ASSEMBLY OF COMPLEX C SUBUNIT B CCB1, CHLOROPLASTIC"/>
    <property type="match status" value="1"/>
</dbReference>
<evidence type="ECO:0000256" key="1">
    <source>
        <dbReference type="SAM" id="Phobius"/>
    </source>
</evidence>
<evidence type="ECO:0000313" key="3">
    <source>
        <dbReference type="Proteomes" id="UP000825935"/>
    </source>
</evidence>
<dbReference type="OrthoDB" id="447756at2759"/>
<dbReference type="Proteomes" id="UP000825935">
    <property type="component" value="Chromosome 22"/>
</dbReference>
<keyword evidence="1" id="KW-1133">Transmembrane helix</keyword>
<dbReference type="Pfam" id="PF12046">
    <property type="entry name" value="CCB1"/>
    <property type="match status" value="1"/>
</dbReference>
<keyword evidence="1" id="KW-0812">Transmembrane</keyword>
<proteinExistence type="predicted"/>
<name>A0A8T2S6C3_CERRI</name>
<sequence length="278" mass="30395">MNKMGILSTTNLSTHYTTTSNASAQCSPLSSTLLPQRDRLKLNNPRRGRPSYNGRISLACRASIEDLPLSADAIAFAPLVVLADISEGGYSQASYYTSLGLFIISVPGIWSLIKRSTKSKIVKKTFTVPGPSAAEQGRAPKQLAGEITSFLTRKNFVVTDRGETVTFEGTIVPSRAQAALLIFCTCVSLASIALVLTITVPSIGDKWYWLSALSPLAGVYYWTRASRKEQIKVKMIVADDNSSTDVILQGDDEEIDMLRRELGFMEKGMVYVKGILER</sequence>
<dbReference type="EMBL" id="CM035427">
    <property type="protein sequence ID" value="KAH7307706.1"/>
    <property type="molecule type" value="Genomic_DNA"/>
</dbReference>
<feature type="transmembrane region" description="Helical" evidence="1">
    <location>
        <begin position="178"/>
        <end position="200"/>
    </location>
</feature>
<comment type="caution">
    <text evidence="2">The sequence shown here is derived from an EMBL/GenBank/DDBJ whole genome shotgun (WGS) entry which is preliminary data.</text>
</comment>
<dbReference type="AlphaFoldDB" id="A0A8T2S6C3"/>
<feature type="transmembrane region" description="Helical" evidence="1">
    <location>
        <begin position="93"/>
        <end position="113"/>
    </location>
</feature>
<dbReference type="OMA" id="WFWLTIL"/>
<reference evidence="2" key="1">
    <citation type="submission" date="2021-08" db="EMBL/GenBank/DDBJ databases">
        <title>WGS assembly of Ceratopteris richardii.</title>
        <authorList>
            <person name="Marchant D.B."/>
            <person name="Chen G."/>
            <person name="Jenkins J."/>
            <person name="Shu S."/>
            <person name="Leebens-Mack J."/>
            <person name="Grimwood J."/>
            <person name="Schmutz J."/>
            <person name="Soltis P."/>
            <person name="Soltis D."/>
            <person name="Chen Z.-H."/>
        </authorList>
    </citation>
    <scope>NUCLEOTIDE SEQUENCE</scope>
    <source>
        <strain evidence="2">Whitten #5841</strain>
        <tissue evidence="2">Leaf</tissue>
    </source>
</reference>
<protein>
    <submittedName>
        <fullName evidence="2">Uncharacterized protein</fullName>
    </submittedName>
</protein>
<accession>A0A8T2S6C3</accession>